<name>A0ABQ8EA02_BRANA</name>
<evidence type="ECO:0000313" key="3">
    <source>
        <dbReference type="Proteomes" id="UP000824890"/>
    </source>
</evidence>
<organism evidence="2 3">
    <name type="scientific">Brassica napus</name>
    <name type="common">Rape</name>
    <dbReference type="NCBI Taxonomy" id="3708"/>
    <lineage>
        <taxon>Eukaryota</taxon>
        <taxon>Viridiplantae</taxon>
        <taxon>Streptophyta</taxon>
        <taxon>Embryophyta</taxon>
        <taxon>Tracheophyta</taxon>
        <taxon>Spermatophyta</taxon>
        <taxon>Magnoliopsida</taxon>
        <taxon>eudicotyledons</taxon>
        <taxon>Gunneridae</taxon>
        <taxon>Pentapetalae</taxon>
        <taxon>rosids</taxon>
        <taxon>malvids</taxon>
        <taxon>Brassicales</taxon>
        <taxon>Brassicaceae</taxon>
        <taxon>Brassiceae</taxon>
        <taxon>Brassica</taxon>
    </lineage>
</organism>
<keyword evidence="3" id="KW-1185">Reference proteome</keyword>
<feature type="region of interest" description="Disordered" evidence="1">
    <location>
        <begin position="65"/>
        <end position="99"/>
    </location>
</feature>
<proteinExistence type="predicted"/>
<dbReference type="EMBL" id="JAGKQM010000002">
    <property type="protein sequence ID" value="KAH0937450.1"/>
    <property type="molecule type" value="Genomic_DNA"/>
</dbReference>
<gene>
    <name evidence="2" type="ORF">HID58_004911</name>
</gene>
<evidence type="ECO:0000256" key="1">
    <source>
        <dbReference type="SAM" id="MobiDB-lite"/>
    </source>
</evidence>
<accession>A0ABQ8EA02</accession>
<sequence>MWPSSGSDGVFTDAVARRIGILKESGSGLVTEELLEWHLKQWALLGSSTLESVAQRRVLKRKAENNVESDSPIDVDESTVRLESDTVDDANEQRGSGMGTVGMLKEWDVWRMVGLIR</sequence>
<comment type="caution">
    <text evidence="2">The sequence shown here is derived from an EMBL/GenBank/DDBJ whole genome shotgun (WGS) entry which is preliminary data.</text>
</comment>
<dbReference type="Proteomes" id="UP000824890">
    <property type="component" value="Unassembled WGS sequence"/>
</dbReference>
<reference evidence="2 3" key="1">
    <citation type="submission" date="2021-05" db="EMBL/GenBank/DDBJ databases">
        <title>Genome Assembly of Synthetic Allotetraploid Brassica napus Reveals Homoeologous Exchanges between Subgenomes.</title>
        <authorList>
            <person name="Davis J.T."/>
        </authorList>
    </citation>
    <scope>NUCLEOTIDE SEQUENCE [LARGE SCALE GENOMIC DNA]</scope>
    <source>
        <strain evidence="3">cv. Da-Ae</strain>
        <tissue evidence="2">Seedling</tissue>
    </source>
</reference>
<evidence type="ECO:0000313" key="2">
    <source>
        <dbReference type="EMBL" id="KAH0937450.1"/>
    </source>
</evidence>
<protein>
    <submittedName>
        <fullName evidence="2">Uncharacterized protein</fullName>
    </submittedName>
</protein>